<evidence type="ECO:0000313" key="1">
    <source>
        <dbReference type="EMBL" id="KGE13268.1"/>
    </source>
</evidence>
<dbReference type="RefSeq" id="WP_037500687.1">
    <property type="nucleotide sequence ID" value="NZ_JJMU01000053.1"/>
</dbReference>
<dbReference type="Proteomes" id="UP000031802">
    <property type="component" value="Unassembled WGS sequence"/>
</dbReference>
<evidence type="ECO:0000313" key="2">
    <source>
        <dbReference type="Proteomes" id="UP000031802"/>
    </source>
</evidence>
<dbReference type="eggNOG" id="ENOG502ZF6T">
    <property type="taxonomic scope" value="Bacteria"/>
</dbReference>
<reference evidence="1 2" key="2">
    <citation type="journal article" date="2015" name="PLoS ONE">
        <title>Whole-Genome Optical Mapping and Finished Genome Sequence of Sphingobacterium deserti sp. nov., a New Species Isolated from the Western Desert of China.</title>
        <authorList>
            <person name="Teng C."/>
            <person name="Zhou Z."/>
            <person name="Molnar I."/>
            <person name="Li X."/>
            <person name="Tang R."/>
            <person name="Chen M."/>
            <person name="Wang L."/>
            <person name="Su S."/>
            <person name="Zhang W."/>
            <person name="Lin M."/>
        </authorList>
    </citation>
    <scope>NUCLEOTIDE SEQUENCE [LARGE SCALE GENOMIC DNA]</scope>
    <source>
        <strain evidence="2">ACCC05744</strain>
    </source>
</reference>
<sequence>MDAKVKKAFDAGLIAYAEAENTSHVELSSSLEKAFNLDASFMEKVAALDAAFDDHQRFEELREVFFDLLMVNFFVEDVQKLEEDYLESPEWEAIEEDTIDRGTELLNIFLYLRECADDDIEPSLEDYLKEFLLVEEDEFQDEYAIYEKVIANQILVESSFEEIAKVASTLSHQDELKELFYPMVSFFTDQSPSAQQLGEFKAHAANPSLDSAIYQIIINFNK</sequence>
<protein>
    <submittedName>
        <fullName evidence="1">Uncharacterized protein</fullName>
    </submittedName>
</protein>
<organism evidence="1 2">
    <name type="scientific">Sphingobacterium deserti</name>
    <dbReference type="NCBI Taxonomy" id="1229276"/>
    <lineage>
        <taxon>Bacteria</taxon>
        <taxon>Pseudomonadati</taxon>
        <taxon>Bacteroidota</taxon>
        <taxon>Sphingobacteriia</taxon>
        <taxon>Sphingobacteriales</taxon>
        <taxon>Sphingobacteriaceae</taxon>
        <taxon>Sphingobacterium</taxon>
    </lineage>
</organism>
<dbReference type="STRING" id="1229276.DI53_2799"/>
<name>A0A0B8T2W2_9SPHI</name>
<dbReference type="OrthoDB" id="792024at2"/>
<dbReference type="AlphaFoldDB" id="A0A0B8T2W2"/>
<proteinExistence type="predicted"/>
<accession>A0A0B8T2W2</accession>
<keyword evidence="2" id="KW-1185">Reference proteome</keyword>
<comment type="caution">
    <text evidence="1">The sequence shown here is derived from an EMBL/GenBank/DDBJ whole genome shotgun (WGS) entry which is preliminary data.</text>
</comment>
<gene>
    <name evidence="1" type="ORF">DI53_2799</name>
</gene>
<reference evidence="2" key="1">
    <citation type="submission" date="2014-04" db="EMBL/GenBank/DDBJ databases">
        <title>Whole-Genome optical mapping and complete genome sequence of Sphingobacterium deserti sp. nov., a new spaces isolated from desert in the west of China.</title>
        <authorList>
            <person name="Teng C."/>
            <person name="Zhou Z."/>
            <person name="Li X."/>
            <person name="Chen M."/>
            <person name="Lin M."/>
            <person name="Wang L."/>
            <person name="Su S."/>
            <person name="Zhang C."/>
            <person name="Zhang W."/>
        </authorList>
    </citation>
    <scope>NUCLEOTIDE SEQUENCE [LARGE SCALE GENOMIC DNA]</scope>
    <source>
        <strain evidence="2">ACCC05744</strain>
    </source>
</reference>
<dbReference type="PATRIC" id="fig|1229276.3.peg.2893"/>
<dbReference type="EMBL" id="JJMU01000053">
    <property type="protein sequence ID" value="KGE13268.1"/>
    <property type="molecule type" value="Genomic_DNA"/>
</dbReference>